<evidence type="ECO:0000256" key="1">
    <source>
        <dbReference type="ARBA" id="ARBA00022603"/>
    </source>
</evidence>
<evidence type="ECO:0000256" key="3">
    <source>
        <dbReference type="ARBA" id="ARBA00022691"/>
    </source>
</evidence>
<feature type="region of interest" description="Disordered" evidence="4">
    <location>
        <begin position="1"/>
        <end position="22"/>
    </location>
</feature>
<dbReference type="Gene3D" id="3.90.1410.10">
    <property type="entry name" value="set domain protein methyltransferase, domain 1"/>
    <property type="match status" value="1"/>
</dbReference>
<dbReference type="InterPro" id="IPR036464">
    <property type="entry name" value="Rubisco_LSMT_subst-bd_sf"/>
</dbReference>
<dbReference type="EnsemblProtists" id="EKX51418">
    <property type="protein sequence ID" value="EKX51418"/>
    <property type="gene ID" value="GUITHDRAFT_102686"/>
</dbReference>
<reference evidence="7" key="3">
    <citation type="submission" date="2016-03" db="UniProtKB">
        <authorList>
            <consortium name="EnsemblProtists"/>
        </authorList>
    </citation>
    <scope>IDENTIFICATION</scope>
</reference>
<proteinExistence type="predicted"/>
<evidence type="ECO:0000256" key="2">
    <source>
        <dbReference type="ARBA" id="ARBA00022679"/>
    </source>
</evidence>
<dbReference type="PANTHER" id="PTHR13271:SF154">
    <property type="entry name" value="GRIP DOMAIN-CONTAINING PROTEIN"/>
    <property type="match status" value="1"/>
</dbReference>
<dbReference type="AlphaFoldDB" id="L1JTL5"/>
<dbReference type="SUPFAM" id="SSF82199">
    <property type="entry name" value="SET domain"/>
    <property type="match status" value="1"/>
</dbReference>
<evidence type="ECO:0000259" key="5">
    <source>
        <dbReference type="PROSITE" id="PS50280"/>
    </source>
</evidence>
<dbReference type="CDD" id="cd10527">
    <property type="entry name" value="SET_LSMT"/>
    <property type="match status" value="1"/>
</dbReference>
<reference evidence="8" key="2">
    <citation type="submission" date="2012-11" db="EMBL/GenBank/DDBJ databases">
        <authorList>
            <person name="Kuo A."/>
            <person name="Curtis B.A."/>
            <person name="Tanifuji G."/>
            <person name="Burki F."/>
            <person name="Gruber A."/>
            <person name="Irimia M."/>
            <person name="Maruyama S."/>
            <person name="Arias M.C."/>
            <person name="Ball S.G."/>
            <person name="Gile G.H."/>
            <person name="Hirakawa Y."/>
            <person name="Hopkins J.F."/>
            <person name="Rensing S.A."/>
            <person name="Schmutz J."/>
            <person name="Symeonidi A."/>
            <person name="Elias M."/>
            <person name="Eveleigh R.J."/>
            <person name="Herman E.K."/>
            <person name="Klute M.J."/>
            <person name="Nakayama T."/>
            <person name="Obornik M."/>
            <person name="Reyes-Prieto A."/>
            <person name="Armbrust E.V."/>
            <person name="Aves S.J."/>
            <person name="Beiko R.G."/>
            <person name="Coutinho P."/>
            <person name="Dacks J.B."/>
            <person name="Durnford D.G."/>
            <person name="Fast N.M."/>
            <person name="Green B.R."/>
            <person name="Grisdale C."/>
            <person name="Hempe F."/>
            <person name="Henrissat B."/>
            <person name="Hoppner M.P."/>
            <person name="Ishida K.-I."/>
            <person name="Kim E."/>
            <person name="Koreny L."/>
            <person name="Kroth P.G."/>
            <person name="Liu Y."/>
            <person name="Malik S.-B."/>
            <person name="Maier U.G."/>
            <person name="McRose D."/>
            <person name="Mock T."/>
            <person name="Neilson J.A."/>
            <person name="Onodera N.T."/>
            <person name="Poole A.M."/>
            <person name="Pritham E.J."/>
            <person name="Richards T.A."/>
            <person name="Rocap G."/>
            <person name="Roy S.W."/>
            <person name="Sarai C."/>
            <person name="Schaack S."/>
            <person name="Shirato S."/>
            <person name="Slamovits C.H."/>
            <person name="Spencer D.F."/>
            <person name="Suzuki S."/>
            <person name="Worden A.Z."/>
            <person name="Zauner S."/>
            <person name="Barry K."/>
            <person name="Bell C."/>
            <person name="Bharti A.K."/>
            <person name="Crow J.A."/>
            <person name="Grimwood J."/>
            <person name="Kramer R."/>
            <person name="Lindquist E."/>
            <person name="Lucas S."/>
            <person name="Salamov A."/>
            <person name="McFadden G.I."/>
            <person name="Lane C.E."/>
            <person name="Keeling P.J."/>
            <person name="Gray M.W."/>
            <person name="Grigoriev I.V."/>
            <person name="Archibald J.M."/>
        </authorList>
    </citation>
    <scope>NUCLEOTIDE SEQUENCE</scope>
    <source>
        <strain evidence="8">CCMP2712</strain>
    </source>
</reference>
<dbReference type="InterPro" id="IPR046341">
    <property type="entry name" value="SET_dom_sf"/>
</dbReference>
<dbReference type="RefSeq" id="XP_005838398.1">
    <property type="nucleotide sequence ID" value="XM_005838341.1"/>
</dbReference>
<dbReference type="PaxDb" id="55529-EKX51418"/>
<name>L1JTL5_GUITC</name>
<evidence type="ECO:0000313" key="7">
    <source>
        <dbReference type="EnsemblProtists" id="EKX51418"/>
    </source>
</evidence>
<evidence type="ECO:0000256" key="4">
    <source>
        <dbReference type="SAM" id="MobiDB-lite"/>
    </source>
</evidence>
<sequence length="430" mass="48550">MSHSTSSLRLRNGERGRGLFTNTSQRKGDTLLRIPLEACIREARHASDEEKSKILSRATTDVEDPEALTWDVRMAIKLLKKTGKLDSDDESVIRFFPPCLSFGEVRVQEIFWMKYQDLLPRPDTLSQVAPFLVSLAVLTVSQPLCLSPSMLSEFQHSELATGGLMQQRRLRMLFPDLMPAADSADSDYPSNLQWAFACVRSRAFTVTSKKQNATSTDEEDDEFAFVPFLDMTNHGDPNADFFCDRANNYFVLHALTDIPEGREVLISYRAEMCNRIYQALYGFVPQGGNYNDNIEFPDSLKADELMAPLLEQALGLDQPDGEQILSSDPRLNSALMSFPLTIEMPEDGVDGNAEVEKAQKLLDYVTEQRRVMSTTLEEDLSLVTDYTRDPSSLDPRKVSAVHYRIERKRLLDKAMGILQGYIDVLYKSGN</sequence>
<keyword evidence="8" id="KW-1185">Reference proteome</keyword>
<gene>
    <name evidence="6" type="ORF">GUITHDRAFT_102686</name>
</gene>
<protein>
    <recommendedName>
        <fullName evidence="5">SET domain-containing protein</fullName>
    </recommendedName>
</protein>
<dbReference type="GeneID" id="17308106"/>
<dbReference type="STRING" id="905079.L1JTL5"/>
<dbReference type="HOGENOM" id="CLU_061469_0_0_1"/>
<dbReference type="GO" id="GO:0032259">
    <property type="term" value="P:methylation"/>
    <property type="evidence" value="ECO:0007669"/>
    <property type="project" value="UniProtKB-KW"/>
</dbReference>
<dbReference type="OMA" id="FQWAFAC"/>
<reference evidence="6 8" key="1">
    <citation type="journal article" date="2012" name="Nature">
        <title>Algal genomes reveal evolutionary mosaicism and the fate of nucleomorphs.</title>
        <authorList>
            <consortium name="DOE Joint Genome Institute"/>
            <person name="Curtis B.A."/>
            <person name="Tanifuji G."/>
            <person name="Burki F."/>
            <person name="Gruber A."/>
            <person name="Irimia M."/>
            <person name="Maruyama S."/>
            <person name="Arias M.C."/>
            <person name="Ball S.G."/>
            <person name="Gile G.H."/>
            <person name="Hirakawa Y."/>
            <person name="Hopkins J.F."/>
            <person name="Kuo A."/>
            <person name="Rensing S.A."/>
            <person name="Schmutz J."/>
            <person name="Symeonidi A."/>
            <person name="Elias M."/>
            <person name="Eveleigh R.J."/>
            <person name="Herman E.K."/>
            <person name="Klute M.J."/>
            <person name="Nakayama T."/>
            <person name="Obornik M."/>
            <person name="Reyes-Prieto A."/>
            <person name="Armbrust E.V."/>
            <person name="Aves S.J."/>
            <person name="Beiko R.G."/>
            <person name="Coutinho P."/>
            <person name="Dacks J.B."/>
            <person name="Durnford D.G."/>
            <person name="Fast N.M."/>
            <person name="Green B.R."/>
            <person name="Grisdale C.J."/>
            <person name="Hempel F."/>
            <person name="Henrissat B."/>
            <person name="Hoppner M.P."/>
            <person name="Ishida K."/>
            <person name="Kim E."/>
            <person name="Koreny L."/>
            <person name="Kroth P.G."/>
            <person name="Liu Y."/>
            <person name="Malik S.B."/>
            <person name="Maier U.G."/>
            <person name="McRose D."/>
            <person name="Mock T."/>
            <person name="Neilson J.A."/>
            <person name="Onodera N.T."/>
            <person name="Poole A.M."/>
            <person name="Pritham E.J."/>
            <person name="Richards T.A."/>
            <person name="Rocap G."/>
            <person name="Roy S.W."/>
            <person name="Sarai C."/>
            <person name="Schaack S."/>
            <person name="Shirato S."/>
            <person name="Slamovits C.H."/>
            <person name="Spencer D.F."/>
            <person name="Suzuki S."/>
            <person name="Worden A.Z."/>
            <person name="Zauner S."/>
            <person name="Barry K."/>
            <person name="Bell C."/>
            <person name="Bharti A.K."/>
            <person name="Crow J.A."/>
            <person name="Grimwood J."/>
            <person name="Kramer R."/>
            <person name="Lindquist E."/>
            <person name="Lucas S."/>
            <person name="Salamov A."/>
            <person name="McFadden G.I."/>
            <person name="Lane C.E."/>
            <person name="Keeling P.J."/>
            <person name="Gray M.W."/>
            <person name="Grigoriev I.V."/>
            <person name="Archibald J.M."/>
        </authorList>
    </citation>
    <scope>NUCLEOTIDE SEQUENCE</scope>
    <source>
        <strain evidence="6 8">CCMP2712</strain>
    </source>
</reference>
<dbReference type="PROSITE" id="PS50280">
    <property type="entry name" value="SET"/>
    <property type="match status" value="1"/>
</dbReference>
<feature type="domain" description="SET" evidence="5">
    <location>
        <begin position="6"/>
        <end position="269"/>
    </location>
</feature>
<keyword evidence="1" id="KW-0489">Methyltransferase</keyword>
<dbReference type="PANTHER" id="PTHR13271">
    <property type="entry name" value="UNCHARACTERIZED PUTATIVE METHYLTRANSFERASE"/>
    <property type="match status" value="1"/>
</dbReference>
<dbReference type="InterPro" id="IPR001214">
    <property type="entry name" value="SET_dom"/>
</dbReference>
<evidence type="ECO:0000313" key="8">
    <source>
        <dbReference type="Proteomes" id="UP000011087"/>
    </source>
</evidence>
<dbReference type="InterPro" id="IPR050600">
    <property type="entry name" value="SETD3_SETD6_MTase"/>
</dbReference>
<organism evidence="6">
    <name type="scientific">Guillardia theta (strain CCMP2712)</name>
    <name type="common">Cryptophyte</name>
    <dbReference type="NCBI Taxonomy" id="905079"/>
    <lineage>
        <taxon>Eukaryota</taxon>
        <taxon>Cryptophyceae</taxon>
        <taxon>Pyrenomonadales</taxon>
        <taxon>Geminigeraceae</taxon>
        <taxon>Guillardia</taxon>
    </lineage>
</organism>
<dbReference type="OrthoDB" id="5945798at2759"/>
<dbReference type="Proteomes" id="UP000011087">
    <property type="component" value="Unassembled WGS sequence"/>
</dbReference>
<dbReference type="GO" id="GO:0016279">
    <property type="term" value="F:protein-lysine N-methyltransferase activity"/>
    <property type="evidence" value="ECO:0007669"/>
    <property type="project" value="TreeGrafter"/>
</dbReference>
<dbReference type="Pfam" id="PF00856">
    <property type="entry name" value="SET"/>
    <property type="match status" value="1"/>
</dbReference>
<evidence type="ECO:0000313" key="6">
    <source>
        <dbReference type="EMBL" id="EKX51418.1"/>
    </source>
</evidence>
<keyword evidence="3" id="KW-0949">S-adenosyl-L-methionine</keyword>
<accession>L1JTL5</accession>
<dbReference type="SUPFAM" id="SSF81822">
    <property type="entry name" value="RuBisCo LSMT C-terminal, substrate-binding domain"/>
    <property type="match status" value="1"/>
</dbReference>
<dbReference type="KEGG" id="gtt:GUITHDRAFT_102686"/>
<dbReference type="EMBL" id="JH992975">
    <property type="protein sequence ID" value="EKX51418.1"/>
    <property type="molecule type" value="Genomic_DNA"/>
</dbReference>
<keyword evidence="2" id="KW-0808">Transferase</keyword>